<comment type="caution">
    <text evidence="1">The sequence shown here is derived from an EMBL/GenBank/DDBJ whole genome shotgun (WGS) entry which is preliminary data.</text>
</comment>
<sequence>MSSETEPLIQNNGNGLQQQQRNYALDDSEYDTAQKQSRALKIRSIVWTVLLLIFAVGVVLALVEPGKLRDLGWSGKLPRNPELAAQRILSVAPVIDGHIDLPMVARYGWRGNVSAVPLDGHMPQHVDIPRLRQGKVGGFFWSLYVQCPSSSENSSDFLTPSWRVRDTLEQIDVSKGLIEKYPDTFSYAVSSDDVKLAISGGKIASLLGIEGGHQIGNSIGALRQFYTLGVRYMTLTHICHNAFADSGGFLVPFEPLHGGLSPLGFKLVEEMNRLGMLVDLSHTSDATATQAIKHSKAPVMWSHSSARAVHNVARNVPDEILELIGTGEGQKDAVVMVNFSPDFVAEKGKASIKTVADHVEHIANVAGRAHVGLGSDYDGIGEVPVGLEDVSKYPALIAELYRRGWDKYELAGLTGGNFLRVFAGVEKVAKELQAAGTPVVYDVYDARKDLPSRTEF</sequence>
<proteinExistence type="predicted"/>
<accession>A0ACB8B552</accession>
<name>A0ACB8B552_9AGAM</name>
<gene>
    <name evidence="1" type="ORF">BV22DRAFT_1122623</name>
</gene>
<protein>
    <submittedName>
        <fullName evidence="1">Uncharacterized protein</fullName>
    </submittedName>
</protein>
<evidence type="ECO:0000313" key="2">
    <source>
        <dbReference type="Proteomes" id="UP000790709"/>
    </source>
</evidence>
<dbReference type="Proteomes" id="UP000790709">
    <property type="component" value="Unassembled WGS sequence"/>
</dbReference>
<evidence type="ECO:0000313" key="1">
    <source>
        <dbReference type="EMBL" id="KAH7920684.1"/>
    </source>
</evidence>
<reference evidence="1" key="1">
    <citation type="journal article" date="2021" name="New Phytol.">
        <title>Evolutionary innovations through gain and loss of genes in the ectomycorrhizal Boletales.</title>
        <authorList>
            <person name="Wu G."/>
            <person name="Miyauchi S."/>
            <person name="Morin E."/>
            <person name="Kuo A."/>
            <person name="Drula E."/>
            <person name="Varga T."/>
            <person name="Kohler A."/>
            <person name="Feng B."/>
            <person name="Cao Y."/>
            <person name="Lipzen A."/>
            <person name="Daum C."/>
            <person name="Hundley H."/>
            <person name="Pangilinan J."/>
            <person name="Johnson J."/>
            <person name="Barry K."/>
            <person name="LaButti K."/>
            <person name="Ng V."/>
            <person name="Ahrendt S."/>
            <person name="Min B."/>
            <person name="Choi I.G."/>
            <person name="Park H."/>
            <person name="Plett J.M."/>
            <person name="Magnuson J."/>
            <person name="Spatafora J.W."/>
            <person name="Nagy L.G."/>
            <person name="Henrissat B."/>
            <person name="Grigoriev I.V."/>
            <person name="Yang Z.L."/>
            <person name="Xu J."/>
            <person name="Martin F.M."/>
        </authorList>
    </citation>
    <scope>NUCLEOTIDE SEQUENCE</scope>
    <source>
        <strain evidence="1">KUC20120723A-06</strain>
    </source>
</reference>
<organism evidence="1 2">
    <name type="scientific">Leucogyrophana mollusca</name>
    <dbReference type="NCBI Taxonomy" id="85980"/>
    <lineage>
        <taxon>Eukaryota</taxon>
        <taxon>Fungi</taxon>
        <taxon>Dikarya</taxon>
        <taxon>Basidiomycota</taxon>
        <taxon>Agaricomycotina</taxon>
        <taxon>Agaricomycetes</taxon>
        <taxon>Agaricomycetidae</taxon>
        <taxon>Boletales</taxon>
        <taxon>Boletales incertae sedis</taxon>
        <taxon>Leucogyrophana</taxon>
    </lineage>
</organism>
<keyword evidence="2" id="KW-1185">Reference proteome</keyword>
<dbReference type="EMBL" id="MU266564">
    <property type="protein sequence ID" value="KAH7920684.1"/>
    <property type="molecule type" value="Genomic_DNA"/>
</dbReference>